<evidence type="ECO:0000313" key="1">
    <source>
        <dbReference type="EMBL" id="QOI90245.1"/>
    </source>
</evidence>
<reference evidence="1" key="1">
    <citation type="submission" date="2020-06" db="EMBL/GenBank/DDBJ databases">
        <title>Lateral gene transfer of anion-conducting channel rhodopsins between green algae and giant viruses.</title>
        <authorList>
            <person name="Rozenberg A."/>
            <person name="Oppermann J."/>
            <person name="Wietek J."/>
            <person name="Fernandez Lahore R.G."/>
            <person name="Sandaa R.-A."/>
            <person name="Bratbak G."/>
            <person name="Hegemann P."/>
            <person name="Beja O."/>
        </authorList>
    </citation>
    <scope>NUCLEOTIDE SEQUENCE</scope>
    <source>
        <strain evidence="1">01B</strain>
    </source>
</reference>
<sequence length="185" mass="20911">MLKILLGFGIVLTILLLTILILSIQHITFSSMFEKSPKEKKVVMKEKNDKDLDIKPVDSKDKVVTSLVSDDQDPEIPQKCCHMQKYDCGNTSIGCISGVEKRCGAFAEKPCEEPMYDCNTLNEDSCKSYPSSIYCEFDETKKRCNTTTINSHGGSDITCEMFDKFITDKQYPNMKYNCENNLLGV</sequence>
<name>A0A7M3UNI6_9VIRU</name>
<organism evidence="1 2">
    <name type="scientific">Pyramimonas orientalis virus 01B</name>
    <dbReference type="NCBI Taxonomy" id="3134525"/>
    <lineage>
        <taxon>Viruses</taxon>
        <taxon>Varidnaviria</taxon>
        <taxon>Bamfordvirae</taxon>
        <taxon>Nucleocytoviricota</taxon>
        <taxon>Megaviricetes</taxon>
        <taxon>Imitervirales</taxon>
        <taxon>Allomimiviridae</taxon>
        <taxon>Heliosvirus</taxon>
        <taxon>Heliosvirus raunefjordenense</taxon>
    </lineage>
</organism>
<proteinExistence type="predicted"/>
<dbReference type="Proteomes" id="UP001162120">
    <property type="component" value="Segment"/>
</dbReference>
<accession>A0A7M3UNI6</accession>
<dbReference type="EMBL" id="MT663534">
    <property type="protein sequence ID" value="QOI90245.1"/>
    <property type="molecule type" value="Genomic_DNA"/>
</dbReference>
<protein>
    <submittedName>
        <fullName evidence="1">Uncharacterized protein</fullName>
    </submittedName>
</protein>
<evidence type="ECO:0000313" key="2">
    <source>
        <dbReference type="Proteomes" id="UP001162120"/>
    </source>
</evidence>
<keyword evidence="2" id="KW-1185">Reference proteome</keyword>
<gene>
    <name evidence="1" type="ORF">HWQ62_00108</name>
</gene>